<dbReference type="GeneID" id="77468194"/>
<dbReference type="SUPFAM" id="SSF46955">
    <property type="entry name" value="Putative DNA-binding domain"/>
    <property type="match status" value="1"/>
</dbReference>
<dbReference type="InterPro" id="IPR009061">
    <property type="entry name" value="DNA-bd_dom_put_sf"/>
</dbReference>
<name>A0ABM6U501_FUSVA</name>
<keyword evidence="2" id="KW-0175">Coiled coil</keyword>
<dbReference type="RefSeq" id="WP_005947474.1">
    <property type="nucleotide sequence ID" value="NZ_CP028103.1"/>
</dbReference>
<dbReference type="EMBL" id="CP028103">
    <property type="protein sequence ID" value="AVQ31409.1"/>
    <property type="molecule type" value="Genomic_DNA"/>
</dbReference>
<dbReference type="CDD" id="cd01109">
    <property type="entry name" value="HTH_YyaN"/>
    <property type="match status" value="1"/>
</dbReference>
<evidence type="ECO:0000313" key="4">
    <source>
        <dbReference type="EMBL" id="AVQ31409.1"/>
    </source>
</evidence>
<proteinExistence type="predicted"/>
<keyword evidence="1" id="KW-0238">DNA-binding</keyword>
<feature type="coiled-coil region" evidence="2">
    <location>
        <begin position="83"/>
        <end position="117"/>
    </location>
</feature>
<dbReference type="InterPro" id="IPR047057">
    <property type="entry name" value="MerR_fam"/>
</dbReference>
<feature type="domain" description="HTH merR-type" evidence="3">
    <location>
        <begin position="1"/>
        <end position="71"/>
    </location>
</feature>
<evidence type="ECO:0000259" key="3">
    <source>
        <dbReference type="PROSITE" id="PS50937"/>
    </source>
</evidence>
<accession>A0ABM6U501</accession>
<evidence type="ECO:0000256" key="2">
    <source>
        <dbReference type="SAM" id="Coils"/>
    </source>
</evidence>
<dbReference type="InterPro" id="IPR000551">
    <property type="entry name" value="MerR-type_HTH_dom"/>
</dbReference>
<evidence type="ECO:0000256" key="1">
    <source>
        <dbReference type="ARBA" id="ARBA00023125"/>
    </source>
</evidence>
<dbReference type="Gene3D" id="1.10.1660.10">
    <property type="match status" value="1"/>
</dbReference>
<protein>
    <submittedName>
        <fullName evidence="4">MerR family transcriptional regulator</fullName>
    </submittedName>
</protein>
<dbReference type="SMART" id="SM00422">
    <property type="entry name" value="HTH_MERR"/>
    <property type="match status" value="1"/>
</dbReference>
<keyword evidence="5" id="KW-1185">Reference proteome</keyword>
<dbReference type="PROSITE" id="PS50937">
    <property type="entry name" value="HTH_MERR_2"/>
    <property type="match status" value="1"/>
</dbReference>
<organism evidence="4 5">
    <name type="scientific">Fusobacterium varium ATCC 27725</name>
    <dbReference type="NCBI Taxonomy" id="469618"/>
    <lineage>
        <taxon>Bacteria</taxon>
        <taxon>Fusobacteriati</taxon>
        <taxon>Fusobacteriota</taxon>
        <taxon>Fusobacteriia</taxon>
        <taxon>Fusobacteriales</taxon>
        <taxon>Fusobacteriaceae</taxon>
        <taxon>Fusobacterium</taxon>
    </lineage>
</organism>
<dbReference type="Proteomes" id="UP000241238">
    <property type="component" value="Chromosome"/>
</dbReference>
<dbReference type="PANTHER" id="PTHR30204">
    <property type="entry name" value="REDOX-CYCLING DRUG-SENSING TRANSCRIPTIONAL ACTIVATOR SOXR"/>
    <property type="match status" value="1"/>
</dbReference>
<evidence type="ECO:0000313" key="5">
    <source>
        <dbReference type="Proteomes" id="UP000241238"/>
    </source>
</evidence>
<sequence length="137" mass="16165">MSLSIKKVAEETGLTEYTLRYYEKEELLGSIRRDEAGRRVYDEKDMEIINTITCLKNTGMPIKEIRKFVKYTTMGDSTLEERRKMVLKQKKMVEEKIEELKKELNKISKKLDYYEAACKVGSSKNVKKKFYPENCDI</sequence>
<dbReference type="PANTHER" id="PTHR30204:SF82">
    <property type="entry name" value="TRANSCRIPTIONAL REGULATOR, MERR FAMILY"/>
    <property type="match status" value="1"/>
</dbReference>
<dbReference type="Pfam" id="PF13411">
    <property type="entry name" value="MerR_1"/>
    <property type="match status" value="1"/>
</dbReference>
<gene>
    <name evidence="4" type="ORF">C4N18_09325</name>
</gene>
<reference evidence="5" key="1">
    <citation type="journal article" date="2018" name="MSphere">
        <title>Fusobacterium Genomics Using MinION and Illumina Sequencing Enables Genome Completion and Correction.</title>
        <authorList>
            <person name="Todd S.M."/>
            <person name="Settlage R.E."/>
            <person name="Lahmers K.K."/>
            <person name="Slade D.J."/>
        </authorList>
    </citation>
    <scope>NUCLEOTIDE SEQUENCE [LARGE SCALE GENOMIC DNA]</scope>
    <source>
        <strain evidence="5">ATCC 27725</strain>
    </source>
</reference>